<proteinExistence type="predicted"/>
<dbReference type="InterPro" id="IPR048265">
    <property type="entry name" value="Rax2-like_third"/>
</dbReference>
<keyword evidence="3" id="KW-0732">Signal</keyword>
<dbReference type="STRING" id="1231657.A0A1Y1YVH0"/>
<comment type="caution">
    <text evidence="7">The sequence shown here is derived from an EMBL/GenBank/DDBJ whole genome shotgun (WGS) entry which is preliminary data.</text>
</comment>
<feature type="region of interest" description="Disordered" evidence="1">
    <location>
        <begin position="791"/>
        <end position="823"/>
    </location>
</feature>
<feature type="domain" description="Rax2-like second" evidence="5">
    <location>
        <begin position="229"/>
        <end position="377"/>
    </location>
</feature>
<evidence type="ECO:0000256" key="3">
    <source>
        <dbReference type="SAM" id="SignalP"/>
    </source>
</evidence>
<protein>
    <submittedName>
        <fullName evidence="7">Cortical protein marker for cell polarity-domain-containing protein</fullName>
    </submittedName>
</protein>
<feature type="transmembrane region" description="Helical" evidence="2">
    <location>
        <begin position="1169"/>
        <end position="1194"/>
    </location>
</feature>
<accession>A0A1Y1YVH0</accession>
<gene>
    <name evidence="7" type="ORF">BCR34DRAFT_89695</name>
</gene>
<evidence type="ECO:0000259" key="4">
    <source>
        <dbReference type="Pfam" id="PF12768"/>
    </source>
</evidence>
<evidence type="ECO:0000256" key="1">
    <source>
        <dbReference type="SAM" id="MobiDB-lite"/>
    </source>
</evidence>
<reference evidence="7 8" key="1">
    <citation type="submission" date="2016-07" db="EMBL/GenBank/DDBJ databases">
        <title>Pervasive Adenine N6-methylation of Active Genes in Fungi.</title>
        <authorList>
            <consortium name="DOE Joint Genome Institute"/>
            <person name="Mondo S.J."/>
            <person name="Dannebaum R.O."/>
            <person name="Kuo R.C."/>
            <person name="Labutti K."/>
            <person name="Haridas S."/>
            <person name="Kuo A."/>
            <person name="Salamov A."/>
            <person name="Ahrendt S.R."/>
            <person name="Lipzen A."/>
            <person name="Sullivan W."/>
            <person name="Andreopoulos W.B."/>
            <person name="Clum A."/>
            <person name="Lindquist E."/>
            <person name="Daum C."/>
            <person name="Ramamoorthy G.K."/>
            <person name="Gryganskyi A."/>
            <person name="Culley D."/>
            <person name="Magnuson J.K."/>
            <person name="James T.Y."/>
            <person name="O'Malley M.A."/>
            <person name="Stajich J.E."/>
            <person name="Spatafora J.W."/>
            <person name="Visel A."/>
            <person name="Grigoriev I.V."/>
        </authorList>
    </citation>
    <scope>NUCLEOTIDE SEQUENCE [LARGE SCALE GENOMIC DNA]</scope>
    <source>
        <strain evidence="7 8">CBS 115471</strain>
    </source>
</reference>
<keyword evidence="2" id="KW-1133">Transmembrane helix</keyword>
<dbReference type="InterPro" id="IPR048266">
    <property type="entry name" value="Rax2-like_second"/>
</dbReference>
<name>A0A1Y1YVH0_9PLEO</name>
<feature type="domain" description="Rax2-like C-terminal" evidence="4">
    <location>
        <begin position="913"/>
        <end position="1161"/>
    </location>
</feature>
<evidence type="ECO:0000313" key="8">
    <source>
        <dbReference type="Proteomes" id="UP000193144"/>
    </source>
</evidence>
<organism evidence="7 8">
    <name type="scientific">Clohesyomyces aquaticus</name>
    <dbReference type="NCBI Taxonomy" id="1231657"/>
    <lineage>
        <taxon>Eukaryota</taxon>
        <taxon>Fungi</taxon>
        <taxon>Dikarya</taxon>
        <taxon>Ascomycota</taxon>
        <taxon>Pezizomycotina</taxon>
        <taxon>Dothideomycetes</taxon>
        <taxon>Pleosporomycetidae</taxon>
        <taxon>Pleosporales</taxon>
        <taxon>Lindgomycetaceae</taxon>
        <taxon>Clohesyomyces</taxon>
    </lineage>
</organism>
<dbReference type="Pfam" id="PF20843">
    <property type="entry name" value="Rax2_3"/>
    <property type="match status" value="1"/>
</dbReference>
<keyword evidence="2" id="KW-0472">Membrane</keyword>
<dbReference type="Pfam" id="PF20842">
    <property type="entry name" value="Rax2_2"/>
    <property type="match status" value="1"/>
</dbReference>
<feature type="compositionally biased region" description="Polar residues" evidence="1">
    <location>
        <begin position="805"/>
        <end position="823"/>
    </location>
</feature>
<evidence type="ECO:0000259" key="5">
    <source>
        <dbReference type="Pfam" id="PF20842"/>
    </source>
</evidence>
<keyword evidence="2" id="KW-0812">Transmembrane</keyword>
<dbReference type="PANTHER" id="PTHR31778:SF2">
    <property type="entry name" value="BUD SITE SELECTION PROTEIN RAX2"/>
    <property type="match status" value="1"/>
</dbReference>
<feature type="signal peptide" evidence="3">
    <location>
        <begin position="1"/>
        <end position="32"/>
    </location>
</feature>
<dbReference type="Pfam" id="PF12768">
    <property type="entry name" value="Rax2"/>
    <property type="match status" value="1"/>
</dbReference>
<dbReference type="Proteomes" id="UP000193144">
    <property type="component" value="Unassembled WGS sequence"/>
</dbReference>
<dbReference type="AlphaFoldDB" id="A0A1Y1YVH0"/>
<sequence length="1240" mass="129972">MRDVSSSLSSRAGKLALSLLLASSRIVPTATAFNFAPIPSPNLNLGQLGRVAFAGDFDSISLYQFQGQSERAPSGGNGALLSRFPNGVFTTVSDTDGDIKTMCAFQQNGKLQGIVVGGNFTSVGGVQTNGGVALVSPTDGKVTPLTGLNGTVNALFCDAEAGRVYVGGSFTGSNSSNAIVWTTEWTNMPFSGFNGPVNSITKHNGNIIFGGKFNGLGNGNSSTAPRENNTVVVPIGSANVSAQTSSGLPGLTDPRNIICKTGATDGSEQNTWLLADNTPGFWKADFGFGFEPSKLRLYNTKFQGRGTKEWRYTALPNGGIMNFTFVDPTTGEQRFCDARCPLPANNVSAQDFFFVNRVGMNSFRIDISGFYGQGGGLSGIELFQNENFAFAINEFNEPACDGVSSGAKTTATGPWQNTPSGTSNSQYLTAVLEGTPVNASAAQIVFQPEIRQSGKYDVVVYTPGCIGDGTCGVRGRVNISGTLARPSSTAPTSFTTEIFQTNNFDKYDTVVYSGFIDSTSDFKPTITLTPMAGQTGPLTIVAQRIKFELKAAAAGNLNGIFEYNPNKQGVDTDFTTSVIDSAGASLTPKDRAIVSSVVSNGDSLFVAGNFSGNGFNNILTVGKDAKNASALPGDGLNGEVLTMFLNGSTIYMGGNFTNTQDGKSTGLNGVAAFSTSDQKWQSLGAGVNGIVMSIVPFTLNLTANRPETVLGISGFFTKVNGAAGNASFAVNDFAIWVPSRSNWLHNLNIATISIQGALLAFTEVPGSDPLFSGSISSQAVGASGAVALESGSPPSLEPFPIKNIKPQSSSTPSIRKRATSNSQNRTGVVTATFYTQNNMNKTILAGNFAATGTDGSNITSLLIIDGKDSDKVTGFHEEISSDSVFMSLSVLDSILYAGGAISGTVNNNRIGGLLAYDLSTNKYVGSQPPPLRGTNITVNAIAPRPNSKDIFVGGVFNSAGDLSCQGLCIWNIDRNQWVSPGGDLSGWVSSMVWTTNTKLVVAGNLTVGGNKTTIVTYDQSKSTFEEFAGANTLPGPVTAMVVATGDGSEIWASGQANDGAAFLRRFDGKTWHAVTESMFGPGTTINGLQVLSVSKEHGKSDLIKQDEDLLILGRINVTGFGTASGVLFNGTTLQPLLLSSTSGNSPGSLSTVFVEKTNFFKQQGKKLKVIFVVLIALAIALALTFLLIVAGILVESYRKRSKGYTPMQMSYPDRGVNVNRVPPSELFGTLGRNGQSAPAI</sequence>
<dbReference type="OrthoDB" id="2503993at2759"/>
<dbReference type="EMBL" id="MCFA01000163">
    <property type="protein sequence ID" value="ORY01991.1"/>
    <property type="molecule type" value="Genomic_DNA"/>
</dbReference>
<dbReference type="InterPro" id="IPR024982">
    <property type="entry name" value="Rax2-like_C"/>
</dbReference>
<dbReference type="SUPFAM" id="SSF50965">
    <property type="entry name" value="Galactose oxidase, central domain"/>
    <property type="match status" value="1"/>
</dbReference>
<keyword evidence="8" id="KW-1185">Reference proteome</keyword>
<feature type="domain" description="Rax2-like third" evidence="6">
    <location>
        <begin position="388"/>
        <end position="549"/>
    </location>
</feature>
<evidence type="ECO:0000256" key="2">
    <source>
        <dbReference type="SAM" id="Phobius"/>
    </source>
</evidence>
<evidence type="ECO:0000259" key="6">
    <source>
        <dbReference type="Pfam" id="PF20843"/>
    </source>
</evidence>
<evidence type="ECO:0000313" key="7">
    <source>
        <dbReference type="EMBL" id="ORY01991.1"/>
    </source>
</evidence>
<dbReference type="GO" id="GO:1902929">
    <property type="term" value="C:plasma membrane of growing cell tip"/>
    <property type="evidence" value="ECO:0007669"/>
    <property type="project" value="TreeGrafter"/>
</dbReference>
<feature type="chain" id="PRO_5013367816" evidence="3">
    <location>
        <begin position="33"/>
        <end position="1240"/>
    </location>
</feature>
<dbReference type="PANTHER" id="PTHR31778">
    <property type="entry name" value="BUD SITE SELECTION PROTEIN RAX2"/>
    <property type="match status" value="1"/>
</dbReference>
<dbReference type="InterPro" id="IPR011043">
    <property type="entry name" value="Gal_Oxase/kelch_b-propeller"/>
</dbReference>